<proteinExistence type="predicted"/>
<accession>K1R9C8</accession>
<gene>
    <name evidence="1" type="ORF">CGI_10023703</name>
</gene>
<dbReference type="AlphaFoldDB" id="K1R9C8"/>
<sequence>MADSFSIEGARSGQMHSLLGEFKGLYEGRLKRLDETEGSGDDTLKTRVRILQAYVNDLSEQNDVLVSTLEELEKEARERVNLLEKELKKASSSSKSSEFAEQFCFGVFCGVHFECKPQ</sequence>
<evidence type="ECO:0000313" key="1">
    <source>
        <dbReference type="EMBL" id="EKC40269.1"/>
    </source>
</evidence>
<organism evidence="1">
    <name type="scientific">Magallana gigas</name>
    <name type="common">Pacific oyster</name>
    <name type="synonym">Crassostrea gigas</name>
    <dbReference type="NCBI Taxonomy" id="29159"/>
    <lineage>
        <taxon>Eukaryota</taxon>
        <taxon>Metazoa</taxon>
        <taxon>Spiralia</taxon>
        <taxon>Lophotrochozoa</taxon>
        <taxon>Mollusca</taxon>
        <taxon>Bivalvia</taxon>
        <taxon>Autobranchia</taxon>
        <taxon>Pteriomorphia</taxon>
        <taxon>Ostreida</taxon>
        <taxon>Ostreoidea</taxon>
        <taxon>Ostreidae</taxon>
        <taxon>Magallana</taxon>
    </lineage>
</organism>
<protein>
    <submittedName>
        <fullName evidence="1">Uncharacterized protein</fullName>
    </submittedName>
</protein>
<name>K1R9C8_MAGGI</name>
<reference evidence="1" key="1">
    <citation type="journal article" date="2012" name="Nature">
        <title>The oyster genome reveals stress adaptation and complexity of shell formation.</title>
        <authorList>
            <person name="Zhang G."/>
            <person name="Fang X."/>
            <person name="Guo X."/>
            <person name="Li L."/>
            <person name="Luo R."/>
            <person name="Xu F."/>
            <person name="Yang P."/>
            <person name="Zhang L."/>
            <person name="Wang X."/>
            <person name="Qi H."/>
            <person name="Xiong Z."/>
            <person name="Que H."/>
            <person name="Xie Y."/>
            <person name="Holland P.W."/>
            <person name="Paps J."/>
            <person name="Zhu Y."/>
            <person name="Wu F."/>
            <person name="Chen Y."/>
            <person name="Wang J."/>
            <person name="Peng C."/>
            <person name="Meng J."/>
            <person name="Yang L."/>
            <person name="Liu J."/>
            <person name="Wen B."/>
            <person name="Zhang N."/>
            <person name="Huang Z."/>
            <person name="Zhu Q."/>
            <person name="Feng Y."/>
            <person name="Mount A."/>
            <person name="Hedgecock D."/>
            <person name="Xu Z."/>
            <person name="Liu Y."/>
            <person name="Domazet-Loso T."/>
            <person name="Du Y."/>
            <person name="Sun X."/>
            <person name="Zhang S."/>
            <person name="Liu B."/>
            <person name="Cheng P."/>
            <person name="Jiang X."/>
            <person name="Li J."/>
            <person name="Fan D."/>
            <person name="Wang W."/>
            <person name="Fu W."/>
            <person name="Wang T."/>
            <person name="Wang B."/>
            <person name="Zhang J."/>
            <person name="Peng Z."/>
            <person name="Li Y."/>
            <person name="Li N."/>
            <person name="Wang J."/>
            <person name="Chen M."/>
            <person name="He Y."/>
            <person name="Tan F."/>
            <person name="Song X."/>
            <person name="Zheng Q."/>
            <person name="Huang R."/>
            <person name="Yang H."/>
            <person name="Du X."/>
            <person name="Chen L."/>
            <person name="Yang M."/>
            <person name="Gaffney P.M."/>
            <person name="Wang S."/>
            <person name="Luo L."/>
            <person name="She Z."/>
            <person name="Ming Y."/>
            <person name="Huang W."/>
            <person name="Zhang S."/>
            <person name="Huang B."/>
            <person name="Zhang Y."/>
            <person name="Qu T."/>
            <person name="Ni P."/>
            <person name="Miao G."/>
            <person name="Wang J."/>
            <person name="Wang Q."/>
            <person name="Steinberg C.E."/>
            <person name="Wang H."/>
            <person name="Li N."/>
            <person name="Qian L."/>
            <person name="Zhang G."/>
            <person name="Li Y."/>
            <person name="Yang H."/>
            <person name="Liu X."/>
            <person name="Wang J."/>
            <person name="Yin Y."/>
            <person name="Wang J."/>
        </authorList>
    </citation>
    <scope>NUCLEOTIDE SEQUENCE [LARGE SCALE GENOMIC DNA]</scope>
    <source>
        <strain evidence="1">05x7-T-G4-1.051#20</strain>
    </source>
</reference>
<dbReference type="HOGENOM" id="CLU_2075403_0_0_1"/>
<dbReference type="EMBL" id="JH816397">
    <property type="protein sequence ID" value="EKC40269.1"/>
    <property type="molecule type" value="Genomic_DNA"/>
</dbReference>
<dbReference type="InParanoid" id="K1R9C8"/>